<evidence type="ECO:0000313" key="1">
    <source>
        <dbReference type="EMBL" id="GIY32848.1"/>
    </source>
</evidence>
<protein>
    <recommendedName>
        <fullName evidence="3">Maturase K</fullName>
    </recommendedName>
</protein>
<name>A0AAV4SER4_CAEEX</name>
<proteinExistence type="predicted"/>
<keyword evidence="2" id="KW-1185">Reference proteome</keyword>
<dbReference type="Proteomes" id="UP001054945">
    <property type="component" value="Unassembled WGS sequence"/>
</dbReference>
<organism evidence="1 2">
    <name type="scientific">Caerostris extrusa</name>
    <name type="common">Bark spider</name>
    <name type="synonym">Caerostris bankana</name>
    <dbReference type="NCBI Taxonomy" id="172846"/>
    <lineage>
        <taxon>Eukaryota</taxon>
        <taxon>Metazoa</taxon>
        <taxon>Ecdysozoa</taxon>
        <taxon>Arthropoda</taxon>
        <taxon>Chelicerata</taxon>
        <taxon>Arachnida</taxon>
        <taxon>Araneae</taxon>
        <taxon>Araneomorphae</taxon>
        <taxon>Entelegynae</taxon>
        <taxon>Araneoidea</taxon>
        <taxon>Araneidae</taxon>
        <taxon>Caerostris</taxon>
    </lineage>
</organism>
<gene>
    <name evidence="1" type="ORF">CEXT_157521</name>
</gene>
<evidence type="ECO:0000313" key="2">
    <source>
        <dbReference type="Proteomes" id="UP001054945"/>
    </source>
</evidence>
<feature type="non-terminal residue" evidence="1">
    <location>
        <position position="1"/>
    </location>
</feature>
<reference evidence="1 2" key="1">
    <citation type="submission" date="2021-06" db="EMBL/GenBank/DDBJ databases">
        <title>Caerostris extrusa draft genome.</title>
        <authorList>
            <person name="Kono N."/>
            <person name="Arakawa K."/>
        </authorList>
    </citation>
    <scope>NUCLEOTIDE SEQUENCE [LARGE SCALE GENOMIC DNA]</scope>
</reference>
<comment type="caution">
    <text evidence="1">The sequence shown here is derived from an EMBL/GenBank/DDBJ whole genome shotgun (WGS) entry which is preliminary data.</text>
</comment>
<accession>A0AAV4SER4</accession>
<dbReference type="AlphaFoldDB" id="A0AAV4SER4"/>
<dbReference type="EMBL" id="BPLR01009555">
    <property type="protein sequence ID" value="GIY32848.1"/>
    <property type="molecule type" value="Genomic_DNA"/>
</dbReference>
<evidence type="ECO:0008006" key="3">
    <source>
        <dbReference type="Google" id="ProtNLM"/>
    </source>
</evidence>
<sequence length="99" mass="11552">RKLRSILMPSAQRFHEGTCSLKIDGNSDSPHFFGEEFVFIPYNGQSLRRGSKVDFSRSISQLIDFYELYEYLLFGQRNKAPHYLSIRPNFFLCKAASHQ</sequence>